<dbReference type="PROSITE" id="PS50878">
    <property type="entry name" value="RT_POL"/>
    <property type="match status" value="1"/>
</dbReference>
<dbReference type="CDD" id="cd09274">
    <property type="entry name" value="RNase_HI_RT_Ty3"/>
    <property type="match status" value="1"/>
</dbReference>
<evidence type="ECO:0000256" key="2">
    <source>
        <dbReference type="ARBA" id="ARBA00022695"/>
    </source>
</evidence>
<keyword evidence="6" id="KW-0695">RNA-directed DNA polymerase</keyword>
<evidence type="ECO:0000313" key="8">
    <source>
        <dbReference type="EMBL" id="GFY20184.1"/>
    </source>
</evidence>
<dbReference type="GO" id="GO:0003964">
    <property type="term" value="F:RNA-directed DNA polymerase activity"/>
    <property type="evidence" value="ECO:0007669"/>
    <property type="project" value="UniProtKB-KW"/>
</dbReference>
<dbReference type="EMBL" id="BMAU01021355">
    <property type="protein sequence ID" value="GFY20184.1"/>
    <property type="molecule type" value="Genomic_DNA"/>
</dbReference>
<dbReference type="InterPro" id="IPR050951">
    <property type="entry name" value="Retrovirus_Pol_polyprotein"/>
</dbReference>
<keyword evidence="2" id="KW-0548">Nucleotidyltransferase</keyword>
<comment type="caution">
    <text evidence="8">The sequence shown here is derived from an EMBL/GenBank/DDBJ whole genome shotgun (WGS) entry which is preliminary data.</text>
</comment>
<dbReference type="Pfam" id="PF17917">
    <property type="entry name" value="RT_RNaseH"/>
    <property type="match status" value="1"/>
</dbReference>
<evidence type="ECO:0000259" key="7">
    <source>
        <dbReference type="PROSITE" id="PS50878"/>
    </source>
</evidence>
<name>A0A8X6VS47_TRICX</name>
<dbReference type="InterPro" id="IPR043128">
    <property type="entry name" value="Rev_trsase/Diguanyl_cyclase"/>
</dbReference>
<dbReference type="GO" id="GO:0016787">
    <property type="term" value="F:hydrolase activity"/>
    <property type="evidence" value="ECO:0007669"/>
    <property type="project" value="UniProtKB-KW"/>
</dbReference>
<organism evidence="8 9">
    <name type="scientific">Trichonephila clavipes</name>
    <name type="common">Golden silk orbweaver</name>
    <name type="synonym">Nephila clavipes</name>
    <dbReference type="NCBI Taxonomy" id="2585209"/>
    <lineage>
        <taxon>Eukaryota</taxon>
        <taxon>Metazoa</taxon>
        <taxon>Ecdysozoa</taxon>
        <taxon>Arthropoda</taxon>
        <taxon>Chelicerata</taxon>
        <taxon>Arachnida</taxon>
        <taxon>Araneae</taxon>
        <taxon>Araneomorphae</taxon>
        <taxon>Entelegynae</taxon>
        <taxon>Araneoidea</taxon>
        <taxon>Nephilidae</taxon>
        <taxon>Trichonephila</taxon>
    </lineage>
</organism>
<evidence type="ECO:0000256" key="3">
    <source>
        <dbReference type="ARBA" id="ARBA00022722"/>
    </source>
</evidence>
<feature type="domain" description="Reverse transcriptase" evidence="7">
    <location>
        <begin position="250"/>
        <end position="434"/>
    </location>
</feature>
<keyword evidence="1" id="KW-0808">Transferase</keyword>
<dbReference type="InterPro" id="IPR043502">
    <property type="entry name" value="DNA/RNA_pol_sf"/>
</dbReference>
<dbReference type="Gene3D" id="3.10.20.370">
    <property type="match status" value="1"/>
</dbReference>
<evidence type="ECO:0000313" key="9">
    <source>
        <dbReference type="Proteomes" id="UP000887159"/>
    </source>
</evidence>
<dbReference type="GO" id="GO:0004519">
    <property type="term" value="F:endonuclease activity"/>
    <property type="evidence" value="ECO:0007669"/>
    <property type="project" value="UniProtKB-KW"/>
</dbReference>
<keyword evidence="5" id="KW-0378">Hydrolase</keyword>
<dbReference type="CDD" id="cd01647">
    <property type="entry name" value="RT_LTR"/>
    <property type="match status" value="1"/>
</dbReference>
<accession>A0A8X6VS47</accession>
<evidence type="ECO:0000256" key="1">
    <source>
        <dbReference type="ARBA" id="ARBA00022679"/>
    </source>
</evidence>
<dbReference type="SUPFAM" id="SSF56672">
    <property type="entry name" value="DNA/RNA polymerases"/>
    <property type="match status" value="1"/>
</dbReference>
<evidence type="ECO:0000256" key="4">
    <source>
        <dbReference type="ARBA" id="ARBA00022759"/>
    </source>
</evidence>
<gene>
    <name evidence="8" type="primary">pol</name>
    <name evidence="8" type="ORF">TNCV_208161</name>
</gene>
<dbReference type="PANTHER" id="PTHR37984">
    <property type="entry name" value="PROTEIN CBG26694"/>
    <property type="match status" value="1"/>
</dbReference>
<protein>
    <submittedName>
        <fullName evidence="8">Retrovirus-related Pol polyprotein from transposon 297</fullName>
    </submittedName>
</protein>
<keyword evidence="4" id="KW-0255">Endonuclease</keyword>
<proteinExistence type="predicted"/>
<keyword evidence="3" id="KW-0540">Nuclease</keyword>
<dbReference type="Pfam" id="PF00078">
    <property type="entry name" value="RVT_1"/>
    <property type="match status" value="1"/>
</dbReference>
<keyword evidence="9" id="KW-1185">Reference proteome</keyword>
<dbReference type="Proteomes" id="UP000887159">
    <property type="component" value="Unassembled WGS sequence"/>
</dbReference>
<dbReference type="FunFam" id="3.10.20.370:FF:000001">
    <property type="entry name" value="Retrovirus-related Pol polyprotein from transposon 17.6-like protein"/>
    <property type="match status" value="1"/>
</dbReference>
<dbReference type="InterPro" id="IPR041373">
    <property type="entry name" value="RT_RNaseH"/>
</dbReference>
<dbReference type="PANTHER" id="PTHR37984:SF5">
    <property type="entry name" value="PROTEIN NYNRIN-LIKE"/>
    <property type="match status" value="1"/>
</dbReference>
<evidence type="ECO:0000256" key="5">
    <source>
        <dbReference type="ARBA" id="ARBA00022801"/>
    </source>
</evidence>
<dbReference type="Gene3D" id="3.30.70.270">
    <property type="match status" value="2"/>
</dbReference>
<dbReference type="AlphaFoldDB" id="A0A8X6VS47"/>
<dbReference type="Gene3D" id="3.10.10.10">
    <property type="entry name" value="HIV Type 1 Reverse Transcriptase, subunit A, domain 1"/>
    <property type="match status" value="1"/>
</dbReference>
<reference evidence="8" key="1">
    <citation type="submission" date="2020-08" db="EMBL/GenBank/DDBJ databases">
        <title>Multicomponent nature underlies the extraordinary mechanical properties of spider dragline silk.</title>
        <authorList>
            <person name="Kono N."/>
            <person name="Nakamura H."/>
            <person name="Mori M."/>
            <person name="Yoshida Y."/>
            <person name="Ohtoshi R."/>
            <person name="Malay A.D."/>
            <person name="Moran D.A.P."/>
            <person name="Tomita M."/>
            <person name="Numata K."/>
            <person name="Arakawa K."/>
        </authorList>
    </citation>
    <scope>NUCLEOTIDE SEQUENCE</scope>
</reference>
<evidence type="ECO:0000256" key="6">
    <source>
        <dbReference type="ARBA" id="ARBA00022918"/>
    </source>
</evidence>
<sequence>MNVNQCKFDVKTSKALLETPTHIKPIYSECKQTSNVKSKPLLPTPKAHLTNNTIETHTVKTIRKIILQPNETAYVNFRSTNANTLNSSTVLFQPKINQNHNIELHCSINEIRADNTFTTLIRNIGNQHIHINKGTNIGTISTGVTVEEQMNEQSSVNAIQATADIIEKRCQDVKETDFHLDHLNPKDKSLLLSTLMKFKPAFSKCIKTLGHCDLVTPKINTIHSHPISSTPYPIPQSLQTHAQNYLEELIAADIIEENTAEWASPMVLVKKKNHTNDNPSLRLALDLRLLNNVIDGCSYPLPKIQDITTKLAGFKLFTVLDLNSAYWQIHLPKEYRKFLTFTTPWKTFQFKRLPFGIKHAAAYFQNMMDKVLSTCKYPGIHCYQDDIIIAANTIQELNAKLHDVLNALQENNLTLAPDKCILATQEIQYLGFTISSQGITPGISNTDKICKFSTPKNQKQLKRFLGMCGYYRHLIPDYATKIHILNILCNSRTFTWTDVHQKQFEELQGIFFTTPFIVQTDWTKQFFLNTDGSHIAIAGILMQKQDDGELHPISYYSRTLTAAESRYPANKLELLAIHNSVKYFREFLYGRKFTILSDHMNFKYHTDLQNPANIIARWLMDLSEYEFEFQHVKGKNNLLADYISREKHGHADIPPDKILPAIINSQTINALITQELSDEIILTAQDADDNIQKIKSSLQEEKHKNREKYFIDHNSGLLMHISFHQNYLKEDICHKTIVIPHSLRKTALQQAHLPHMGIDKTYFILKEDIFGRECTLIPSTMSHPVADTRENHVRNKHTEKLPSQQDRMSSFPSTLLVLRPQKVDFDLAVAVHKSFYNGTTHSSHGFTPDIVHFGHNLSLIFDTITAPIETPLLTEEGYTNTLLSSLQILQQQIRTNLQTQQDKQHARLNSNTMQRAPKVGDVMYTLSGNQFRPKFDGPFEVIKKPNKHTCIIRELDNQQAHELKVNTHKLKLSCRRFDYLKNYYPNQLEVQTARQGPVLRPR</sequence>
<dbReference type="InterPro" id="IPR000477">
    <property type="entry name" value="RT_dom"/>
</dbReference>